<name>A0A1M6U263_9BACL</name>
<protein>
    <submittedName>
        <fullName evidence="1">Uncharacterized protein</fullName>
    </submittedName>
</protein>
<accession>A0A1M6U263</accession>
<dbReference type="Proteomes" id="UP000184016">
    <property type="component" value="Unassembled WGS sequence"/>
</dbReference>
<evidence type="ECO:0000313" key="2">
    <source>
        <dbReference type="Proteomes" id="UP000184016"/>
    </source>
</evidence>
<dbReference type="AlphaFoldDB" id="A0A1M6U263"/>
<evidence type="ECO:0000313" key="1">
    <source>
        <dbReference type="EMBL" id="SHK63168.1"/>
    </source>
</evidence>
<reference evidence="2" key="1">
    <citation type="submission" date="2016-11" db="EMBL/GenBank/DDBJ databases">
        <authorList>
            <person name="Varghese N."/>
            <person name="Submissions S."/>
        </authorList>
    </citation>
    <scope>NUCLEOTIDE SEQUENCE [LARGE SCALE GENOMIC DNA]</scope>
    <source>
        <strain evidence="2">USBA-503</strain>
    </source>
</reference>
<sequence length="48" mass="5590">MKEKLTQEGFLAKIRAAHMAKQQYEILIPETELEEVKEVLHDILHSSL</sequence>
<dbReference type="EMBL" id="FRAF01000018">
    <property type="protein sequence ID" value="SHK63168.1"/>
    <property type="molecule type" value="Genomic_DNA"/>
</dbReference>
<dbReference type="STRING" id="1830138.SAMN05443507_11835"/>
<keyword evidence="2" id="KW-1185">Reference proteome</keyword>
<gene>
    <name evidence="1" type="ORF">SAMN05443507_11835</name>
</gene>
<organism evidence="1 2">
    <name type="scientific">Alicyclobacillus tolerans</name>
    <dbReference type="NCBI Taxonomy" id="90970"/>
    <lineage>
        <taxon>Bacteria</taxon>
        <taxon>Bacillati</taxon>
        <taxon>Bacillota</taxon>
        <taxon>Bacilli</taxon>
        <taxon>Bacillales</taxon>
        <taxon>Alicyclobacillaceae</taxon>
        <taxon>Alicyclobacillus</taxon>
    </lineage>
</organism>
<proteinExistence type="predicted"/>